<protein>
    <submittedName>
        <fullName evidence="3">Tuberous sclerosis 1</fullName>
    </submittedName>
</protein>
<feature type="region of interest" description="Disordered" evidence="2">
    <location>
        <begin position="1"/>
        <end position="24"/>
    </location>
</feature>
<keyword evidence="4" id="KW-1185">Reference proteome</keyword>
<proteinExistence type="predicted"/>
<feature type="region of interest" description="Disordered" evidence="2">
    <location>
        <begin position="452"/>
        <end position="550"/>
    </location>
</feature>
<gene>
    <name evidence="3" type="ORF">CLAFUR5_11338</name>
</gene>
<dbReference type="KEGG" id="ffu:CLAFUR5_11338"/>
<dbReference type="GO" id="GO:0033596">
    <property type="term" value="C:TSC1-TSC2 complex"/>
    <property type="evidence" value="ECO:0007669"/>
    <property type="project" value="TreeGrafter"/>
</dbReference>
<dbReference type="RefSeq" id="XP_047764958.1">
    <property type="nucleotide sequence ID" value="XM_047910486.1"/>
</dbReference>
<dbReference type="AlphaFoldDB" id="A0A9Q8USB2"/>
<feature type="coiled-coil region" evidence="1">
    <location>
        <begin position="803"/>
        <end position="837"/>
    </location>
</feature>
<dbReference type="Proteomes" id="UP000756132">
    <property type="component" value="Chromosome 8"/>
</dbReference>
<sequence>MSLHTSRAYAARGKSPLANHDDDRRSIRDATKALQTHFSGSKIPLSLPSESRRMLQAFVEAHDGNVDDEEPSRANQELKQFCDKYIGQSTQKLGAFIGVLKELRPAIVHEDHLLAWYRLAAKPVVSAVGYKKSAQDDAQDFITSLMIYDEDDNNAKQRARTSTRIRNDLLELYISRTKGLEEDELCVASDNAQIAKQAENALVAFARKMPKHFFNSLDDLIVRAETRLQGLTLLSAFLQNQVPHLYNVMHTPLIDDLLKCLMNDTSTTILSVALKSLIMLMPHMPGSLGDKLPRLFLVYSRLLCWEKFSPLSTEAQKSLVTDDRIPSDSQDHGDVGIDTAWEHARPKDDVVEATAPEVMTYFTYLYGLYPLNFMSYVRKPRRFLKNLEFPGADEFDLDQAVIRSRTDQYRQVHLLHPNFFNMTVEEELIDTKWPKMDPADVVAQCHALALNTKPTLTSPGPPPTGRLPDLPPLQRIPPSAHGTTSPSISHTSSRSGGSWRNTQSTAVSAISMEESPVLGPVDDRSEDMLRPKTPTRRSGVSPSLDEFPLPLQGFPTNIGLGNRPEPKNNLEFLQQKIIGLQNDLNFERWHRAQYSSHIGQLMRKNVKDATVEAETLNLINANRALKQQLEQVRNAREATIKDSNLTRKQTSNLETNLTERFHKMKKEQETWAADADELKRLRSEMKHYRDLLSAAEARELGKSHQLEMMNRDVEQLQKLQKQLTEAQRKVREFEYREFDFDQAKREMEILQSEKETMQMRLQRHEHERERTKRVYADRLAELEAQVGVSATYDRPPTSLSNDNYAMQQALADAQAKLAQLKKTHSRLLERHTDLELEYQSIKSQLSPTSYNLRRSGSVGGYSDHDRTPDAMSGGLGFRRGVIDGIYELASKYDAASEAAYTNVSASDPGPKRYPQDMRALPISPVSAPRSEATINSAAGLTWKPRLSTTSTKRNSSKAPSAYMPTAPLGADERSVISGDSGKDRKDKINADSKVRVYGRGGAQNIKLKPKEKEAAKEKEMKGFKALKGIAGL</sequence>
<dbReference type="OMA" id="IMFLPHI"/>
<feature type="region of interest" description="Disordered" evidence="2">
    <location>
        <begin position="947"/>
        <end position="991"/>
    </location>
</feature>
<dbReference type="GO" id="GO:0032007">
    <property type="term" value="P:negative regulation of TOR signaling"/>
    <property type="evidence" value="ECO:0007669"/>
    <property type="project" value="TreeGrafter"/>
</dbReference>
<evidence type="ECO:0000256" key="2">
    <source>
        <dbReference type="SAM" id="MobiDB-lite"/>
    </source>
</evidence>
<feature type="compositionally biased region" description="Basic and acidic residues" evidence="2">
    <location>
        <begin position="970"/>
        <end position="991"/>
    </location>
</feature>
<feature type="compositionally biased region" description="Basic and acidic residues" evidence="2">
    <location>
        <begin position="521"/>
        <end position="530"/>
    </location>
</feature>
<dbReference type="PANTHER" id="PTHR15154">
    <property type="entry name" value="HAMARTIN"/>
    <property type="match status" value="1"/>
</dbReference>
<dbReference type="InterPro" id="IPR016024">
    <property type="entry name" value="ARM-type_fold"/>
</dbReference>
<dbReference type="Pfam" id="PF04388">
    <property type="entry name" value="Hamartin"/>
    <property type="match status" value="1"/>
</dbReference>
<organism evidence="3 4">
    <name type="scientific">Passalora fulva</name>
    <name type="common">Tomato leaf mold</name>
    <name type="synonym">Cladosporium fulvum</name>
    <dbReference type="NCBI Taxonomy" id="5499"/>
    <lineage>
        <taxon>Eukaryota</taxon>
        <taxon>Fungi</taxon>
        <taxon>Dikarya</taxon>
        <taxon>Ascomycota</taxon>
        <taxon>Pezizomycotina</taxon>
        <taxon>Dothideomycetes</taxon>
        <taxon>Dothideomycetidae</taxon>
        <taxon>Mycosphaerellales</taxon>
        <taxon>Mycosphaerellaceae</taxon>
        <taxon>Fulvia</taxon>
    </lineage>
</organism>
<feature type="compositionally biased region" description="Polar residues" evidence="2">
    <location>
        <begin position="499"/>
        <end position="508"/>
    </location>
</feature>
<reference evidence="3" key="2">
    <citation type="journal article" date="2022" name="Microb. Genom.">
        <title>A chromosome-scale genome assembly of the tomato pathogen Cladosporium fulvum reveals a compartmentalized genome architecture and the presence of a dispensable chromosome.</title>
        <authorList>
            <person name="Zaccaron A.Z."/>
            <person name="Chen L.H."/>
            <person name="Samaras A."/>
            <person name="Stergiopoulos I."/>
        </authorList>
    </citation>
    <scope>NUCLEOTIDE SEQUENCE</scope>
    <source>
        <strain evidence="3">Race5_Kim</strain>
    </source>
</reference>
<feature type="compositionally biased region" description="Pro residues" evidence="2">
    <location>
        <begin position="459"/>
        <end position="475"/>
    </location>
</feature>
<evidence type="ECO:0000313" key="3">
    <source>
        <dbReference type="EMBL" id="UJO20592.1"/>
    </source>
</evidence>
<dbReference type="SUPFAM" id="SSF48371">
    <property type="entry name" value="ARM repeat"/>
    <property type="match status" value="1"/>
</dbReference>
<dbReference type="GO" id="GO:0051726">
    <property type="term" value="P:regulation of cell cycle"/>
    <property type="evidence" value="ECO:0007669"/>
    <property type="project" value="TreeGrafter"/>
</dbReference>
<dbReference type="OrthoDB" id="6022054at2759"/>
<dbReference type="InterPro" id="IPR007483">
    <property type="entry name" value="Hamartin"/>
</dbReference>
<name>A0A9Q8USB2_PASFU</name>
<feature type="coiled-coil region" evidence="1">
    <location>
        <begin position="678"/>
        <end position="774"/>
    </location>
</feature>
<accession>A0A9Q8USB2</accession>
<keyword evidence="1" id="KW-0175">Coiled coil</keyword>
<evidence type="ECO:0000256" key="1">
    <source>
        <dbReference type="SAM" id="Coils"/>
    </source>
</evidence>
<dbReference type="EMBL" id="CP090170">
    <property type="protein sequence ID" value="UJO20592.1"/>
    <property type="molecule type" value="Genomic_DNA"/>
</dbReference>
<feature type="compositionally biased region" description="Low complexity" evidence="2">
    <location>
        <begin position="482"/>
        <end position="498"/>
    </location>
</feature>
<dbReference type="GeneID" id="71991216"/>
<reference evidence="3" key="1">
    <citation type="submission" date="2021-12" db="EMBL/GenBank/DDBJ databases">
        <authorList>
            <person name="Zaccaron A."/>
            <person name="Stergiopoulos I."/>
        </authorList>
    </citation>
    <scope>NUCLEOTIDE SEQUENCE</scope>
    <source>
        <strain evidence="3">Race5_Kim</strain>
    </source>
</reference>
<evidence type="ECO:0000313" key="4">
    <source>
        <dbReference type="Proteomes" id="UP000756132"/>
    </source>
</evidence>
<dbReference type="PANTHER" id="PTHR15154:SF2">
    <property type="entry name" value="HAMARTIN"/>
    <property type="match status" value="1"/>
</dbReference>
<feature type="compositionally biased region" description="Polar residues" evidence="2">
    <location>
        <begin position="947"/>
        <end position="958"/>
    </location>
</feature>